<dbReference type="InterPro" id="IPR004107">
    <property type="entry name" value="Integrase_SAM-like_N"/>
</dbReference>
<evidence type="ECO:0000256" key="1">
    <source>
        <dbReference type="ARBA" id="ARBA00003283"/>
    </source>
</evidence>
<accession>A0ABS7AT57</accession>
<evidence type="ECO:0000256" key="5">
    <source>
        <dbReference type="ARBA" id="ARBA00023172"/>
    </source>
</evidence>
<dbReference type="Pfam" id="PF00589">
    <property type="entry name" value="Phage_integrase"/>
    <property type="match status" value="1"/>
</dbReference>
<dbReference type="Gene3D" id="1.10.443.10">
    <property type="entry name" value="Intergrase catalytic core"/>
    <property type="match status" value="1"/>
</dbReference>
<dbReference type="Pfam" id="PF02899">
    <property type="entry name" value="Phage_int_SAM_1"/>
    <property type="match status" value="1"/>
</dbReference>
<dbReference type="SUPFAM" id="SSF56349">
    <property type="entry name" value="DNA breaking-rejoining enzymes"/>
    <property type="match status" value="1"/>
</dbReference>
<evidence type="ECO:0000256" key="4">
    <source>
        <dbReference type="ARBA" id="ARBA00023125"/>
    </source>
</evidence>
<evidence type="ECO:0000313" key="9">
    <source>
        <dbReference type="EMBL" id="MBW6411863.1"/>
    </source>
</evidence>
<evidence type="ECO:0000259" key="7">
    <source>
        <dbReference type="PROSITE" id="PS51898"/>
    </source>
</evidence>
<keyword evidence="3" id="KW-0229">DNA integration</keyword>
<dbReference type="Proteomes" id="UP001519921">
    <property type="component" value="Unassembled WGS sequence"/>
</dbReference>
<keyword evidence="10" id="KW-1185">Reference proteome</keyword>
<dbReference type="InterPro" id="IPR002104">
    <property type="entry name" value="Integrase_catalytic"/>
</dbReference>
<dbReference type="PANTHER" id="PTHR30349">
    <property type="entry name" value="PHAGE INTEGRASE-RELATED"/>
    <property type="match status" value="1"/>
</dbReference>
<dbReference type="EMBL" id="JAHXPT010000022">
    <property type="protein sequence ID" value="MBW6411863.1"/>
    <property type="molecule type" value="Genomic_DNA"/>
</dbReference>
<evidence type="ECO:0000313" key="10">
    <source>
        <dbReference type="Proteomes" id="UP001519921"/>
    </source>
</evidence>
<dbReference type="InterPro" id="IPR011010">
    <property type="entry name" value="DNA_brk_join_enz"/>
</dbReference>
<dbReference type="PROSITE" id="PS51898">
    <property type="entry name" value="TYR_RECOMBINASE"/>
    <property type="match status" value="1"/>
</dbReference>
<reference evidence="9 10" key="1">
    <citation type="submission" date="2021-07" db="EMBL/GenBank/DDBJ databases">
        <title>Clostridium weizhouense sp. nov., an anaerobic bacterium isolated from activated sludge of Petroleum wastewater.</title>
        <authorList>
            <person name="Li Q."/>
        </authorList>
    </citation>
    <scope>NUCLEOTIDE SEQUENCE [LARGE SCALE GENOMIC DNA]</scope>
    <source>
        <strain evidence="9 10">YB-6</strain>
    </source>
</reference>
<proteinExistence type="inferred from homology"/>
<dbReference type="RefSeq" id="WP_219781328.1">
    <property type="nucleotide sequence ID" value="NZ_JAHXPT010000022.1"/>
</dbReference>
<protein>
    <submittedName>
        <fullName evidence="9">Site-specific integrase</fullName>
    </submittedName>
</protein>
<evidence type="ECO:0000256" key="3">
    <source>
        <dbReference type="ARBA" id="ARBA00022908"/>
    </source>
</evidence>
<dbReference type="PANTHER" id="PTHR30349:SF41">
    <property type="entry name" value="INTEGRASE_RECOMBINASE PROTEIN MJ0367-RELATED"/>
    <property type="match status" value="1"/>
</dbReference>
<evidence type="ECO:0000256" key="6">
    <source>
        <dbReference type="PROSITE-ProRule" id="PRU01248"/>
    </source>
</evidence>
<keyword evidence="5" id="KW-0233">DNA recombination</keyword>
<dbReference type="CDD" id="cd00397">
    <property type="entry name" value="DNA_BRE_C"/>
    <property type="match status" value="1"/>
</dbReference>
<dbReference type="InterPro" id="IPR050090">
    <property type="entry name" value="Tyrosine_recombinase_XerCD"/>
</dbReference>
<keyword evidence="4 6" id="KW-0238">DNA-binding</keyword>
<dbReference type="PROSITE" id="PS51900">
    <property type="entry name" value="CB"/>
    <property type="match status" value="1"/>
</dbReference>
<sequence>MKDKWNFDVDEKTNNIYRNLCIQIDKVFKHTRQGSIKTRYRYQDGMEHFAKFLAEVYRKQNLNKIQDKHLQAYVEQMQELGYSKSYVTTNLSAIRYFTDLNGGDSSKLATNKELAVNARTRQDRIGDNKAWEVEDVKKFIDYAETVREKKYADMVSLGFRFGLRIHEVARLNKNDLLKAIKENHLTVKGKGGLIRSIPMQKNISLIERLYNETPMGEKIFVRNDEKTHQVINSLQVFILRNQDKFRTSNDGTNKSFHGLRHLYAQNRYKQFIKEGFNDKQARLKVAKELGHFREEITEVYLN</sequence>
<evidence type="ECO:0000256" key="2">
    <source>
        <dbReference type="ARBA" id="ARBA00008857"/>
    </source>
</evidence>
<name>A0ABS7AT57_9CLOT</name>
<feature type="domain" description="Core-binding (CB)" evidence="8">
    <location>
        <begin position="18"/>
        <end position="102"/>
    </location>
</feature>
<comment type="function">
    <text evidence="1">Site-specific tyrosine recombinase, which acts by catalyzing the cutting and rejoining of the recombining DNA molecules.</text>
</comment>
<dbReference type="InterPro" id="IPR044068">
    <property type="entry name" value="CB"/>
</dbReference>
<comment type="caution">
    <text evidence="9">The sequence shown here is derived from an EMBL/GenBank/DDBJ whole genome shotgun (WGS) entry which is preliminary data.</text>
</comment>
<organism evidence="9 10">
    <name type="scientific">Clostridium weizhouense</name>
    <dbReference type="NCBI Taxonomy" id="2859781"/>
    <lineage>
        <taxon>Bacteria</taxon>
        <taxon>Bacillati</taxon>
        <taxon>Bacillota</taxon>
        <taxon>Clostridia</taxon>
        <taxon>Eubacteriales</taxon>
        <taxon>Clostridiaceae</taxon>
        <taxon>Clostridium</taxon>
    </lineage>
</organism>
<evidence type="ECO:0000259" key="8">
    <source>
        <dbReference type="PROSITE" id="PS51900"/>
    </source>
</evidence>
<gene>
    <name evidence="9" type="ORF">KYD98_17410</name>
</gene>
<dbReference type="InterPro" id="IPR010998">
    <property type="entry name" value="Integrase_recombinase_N"/>
</dbReference>
<feature type="domain" description="Tyr recombinase" evidence="7">
    <location>
        <begin position="126"/>
        <end position="302"/>
    </location>
</feature>
<dbReference type="InterPro" id="IPR013762">
    <property type="entry name" value="Integrase-like_cat_sf"/>
</dbReference>
<dbReference type="Gene3D" id="1.10.150.130">
    <property type="match status" value="1"/>
</dbReference>
<comment type="similarity">
    <text evidence="2">Belongs to the 'phage' integrase family.</text>
</comment>